<comment type="caution">
    <text evidence="1">The sequence shown here is derived from an EMBL/GenBank/DDBJ whole genome shotgun (WGS) entry which is preliminary data.</text>
</comment>
<sequence length="465" mass="54521">MGLKEIELSYDTQSIKLDGDCVWPILRYKVNEELRTKEGLTSRTVKINKSLINELLVTLFYGLKQLLIINRYKFWVFSNSDRRKKIHGKYVDRVMEPIAEHKLRTLVIENPYPLGQHYKKDDLKNGNIISQTVFFSCAKLISLFLSRNVKVENEEILIKILKESGISLDYKAVLRNHRAQYLFMKLMLKLATPRIVFFVYSASSMGYIKALKEKNIPVVELQHGVINELHYAYNVFKDFGNNFYPDYLLTYGVNESKIFDANNFFIKSSNVIPIGYYFLEEFINSPIDGSKHLPDKNGFTKIIVLSLQDPFEKFMFKFLNDISLRDKTILFLLVPRDPKKSYKEFQFPVNVRVERNFNVYECLKIADFHMTINSTCAIESLCFGVPNILYDYKNWASSYYGEVLNDSGHTVFVDSIIEFERIMKDHQFYDKEKIAQKSRDFIESGFVSNLDNVIEQKILRKEENE</sequence>
<organism evidence="1 2">
    <name type="scientific">Zobellia barbeyronii</name>
    <dbReference type="NCBI Taxonomy" id="2748009"/>
    <lineage>
        <taxon>Bacteria</taxon>
        <taxon>Pseudomonadati</taxon>
        <taxon>Bacteroidota</taxon>
        <taxon>Flavobacteriia</taxon>
        <taxon>Flavobacteriales</taxon>
        <taxon>Flavobacteriaceae</taxon>
        <taxon>Zobellia</taxon>
    </lineage>
</organism>
<name>A0ABS5WC12_9FLAO</name>
<reference evidence="2" key="2">
    <citation type="submission" date="2023-07" db="EMBL/GenBank/DDBJ databases">
        <title>Zobellia barbeyronii sp. nov., a new marine flavobacterium, isolated from green and red algae.</title>
        <authorList>
            <person name="Nedashkovskaya O.I."/>
            <person name="Otstavnykh N."/>
            <person name="Zhukova N."/>
            <person name="Guzev K."/>
            <person name="Chausova V."/>
            <person name="Tekutyeva L."/>
            <person name="Mikhailov V."/>
            <person name="Isaeva M."/>
        </authorList>
    </citation>
    <scope>NUCLEOTIDE SEQUENCE [LARGE SCALE GENOMIC DNA]</scope>
    <source>
        <strain evidence="2">KMM 6746</strain>
    </source>
</reference>
<dbReference type="RefSeq" id="WP_214610574.1">
    <property type="nucleotide sequence ID" value="NZ_JACATN010000001.1"/>
</dbReference>
<accession>A0ABS5WC12</accession>
<evidence type="ECO:0000313" key="1">
    <source>
        <dbReference type="EMBL" id="MBT2160345.1"/>
    </source>
</evidence>
<dbReference type="EMBL" id="JACATN010000001">
    <property type="protein sequence ID" value="MBT2160345.1"/>
    <property type="molecule type" value="Genomic_DNA"/>
</dbReference>
<evidence type="ECO:0000313" key="2">
    <source>
        <dbReference type="Proteomes" id="UP000740413"/>
    </source>
</evidence>
<dbReference type="SUPFAM" id="SSF53756">
    <property type="entry name" value="UDP-Glycosyltransferase/glycogen phosphorylase"/>
    <property type="match status" value="1"/>
</dbReference>
<keyword evidence="2" id="KW-1185">Reference proteome</keyword>
<proteinExistence type="predicted"/>
<gene>
    <name evidence="1" type="ORF">HW347_03660</name>
</gene>
<reference evidence="1 2" key="1">
    <citation type="submission" date="2020-06" db="EMBL/GenBank/DDBJ databases">
        <authorList>
            <person name="Isaeva M.P."/>
            <person name="Chernysheva N.Y."/>
        </authorList>
    </citation>
    <scope>NUCLEOTIDE SEQUENCE [LARGE SCALE GENOMIC DNA]</scope>
    <source>
        <strain evidence="1 2">KMM 6746</strain>
    </source>
</reference>
<dbReference type="Proteomes" id="UP000740413">
    <property type="component" value="Unassembled WGS sequence"/>
</dbReference>
<protein>
    <submittedName>
        <fullName evidence="1">Uncharacterized protein</fullName>
    </submittedName>
</protein>